<feature type="domain" description="SIS" evidence="5">
    <location>
        <begin position="171"/>
        <end position="310"/>
    </location>
</feature>
<dbReference type="InterPro" id="IPR009057">
    <property type="entry name" value="Homeodomain-like_sf"/>
</dbReference>
<dbReference type="PANTHER" id="PTHR30514">
    <property type="entry name" value="GLUCOKINASE"/>
    <property type="match status" value="1"/>
</dbReference>
<dbReference type="Proteomes" id="UP000004699">
    <property type="component" value="Unassembled WGS sequence"/>
</dbReference>
<dbReference type="InterPro" id="IPR000281">
    <property type="entry name" value="HTH_RpiR"/>
</dbReference>
<protein>
    <submittedName>
        <fullName evidence="6">Bifunctional protein glk</fullName>
        <ecNumber evidence="6">2.7.1.2</ecNumber>
    </submittedName>
</protein>
<dbReference type="InterPro" id="IPR036388">
    <property type="entry name" value="WH-like_DNA-bd_sf"/>
</dbReference>
<dbReference type="GO" id="GO:0004340">
    <property type="term" value="F:glucokinase activity"/>
    <property type="evidence" value="ECO:0007669"/>
    <property type="project" value="UniProtKB-EC"/>
</dbReference>
<evidence type="ECO:0000313" key="7">
    <source>
        <dbReference type="Proteomes" id="UP000004699"/>
    </source>
</evidence>
<dbReference type="InterPro" id="IPR046348">
    <property type="entry name" value="SIS_dom_sf"/>
</dbReference>
<dbReference type="EMBL" id="DS999411">
    <property type="protein sequence ID" value="EED36673.1"/>
    <property type="molecule type" value="Genomic_DNA"/>
</dbReference>
<dbReference type="SUPFAM" id="SSF46689">
    <property type="entry name" value="Homeodomain-like"/>
    <property type="match status" value="1"/>
</dbReference>
<evidence type="ECO:0000256" key="2">
    <source>
        <dbReference type="ARBA" id="ARBA00023125"/>
    </source>
</evidence>
<evidence type="ECO:0000313" key="6">
    <source>
        <dbReference type="EMBL" id="EED36673.1"/>
    </source>
</evidence>
<keyword evidence="1" id="KW-0805">Transcription regulation</keyword>
<dbReference type="Gene3D" id="1.10.10.10">
    <property type="entry name" value="Winged helix-like DNA-binding domain superfamily/Winged helix DNA-binding domain"/>
    <property type="match status" value="1"/>
</dbReference>
<dbReference type="GO" id="GO:0003700">
    <property type="term" value="F:DNA-binding transcription factor activity"/>
    <property type="evidence" value="ECO:0007669"/>
    <property type="project" value="InterPro"/>
</dbReference>
<dbReference type="CDD" id="cd05013">
    <property type="entry name" value="SIS_RpiR"/>
    <property type="match status" value="1"/>
</dbReference>
<keyword evidence="7" id="KW-1185">Reference proteome</keyword>
<dbReference type="Pfam" id="PF01418">
    <property type="entry name" value="HTH_6"/>
    <property type="match status" value="1"/>
</dbReference>
<dbReference type="HOGENOM" id="CLU_055769_0_0_6"/>
<reference evidence="7" key="1">
    <citation type="journal article" date="2013" name="BMC Microbiol.">
        <title>Taxonomy and evolution of bacteriochlorophyll a-containing members of the OM60/NOR5 clade of marine gammaproteobacteria: description of Luminiphilus syltensis gen. nov., sp. nov., reclassification of Haliea rubra as Pseudohaliea rubra gen. nov., comb. nov., and emendation of Chromatocurvus halotolerans.</title>
        <authorList>
            <person name="Spring S."/>
            <person name="Riedel T."/>
            <person name="Sproer C."/>
            <person name="Yan S."/>
            <person name="Harder J."/>
            <person name="Fuchs B.M."/>
        </authorList>
    </citation>
    <scope>NUCLEOTIDE SEQUENCE [LARGE SCALE GENOMIC DNA]</scope>
    <source>
        <strain evidence="7">NOR51-B</strain>
    </source>
</reference>
<keyword evidence="2" id="KW-0238">DNA-binding</keyword>
<dbReference type="InterPro" id="IPR047640">
    <property type="entry name" value="RpiR-like"/>
</dbReference>
<dbReference type="SUPFAM" id="SSF53697">
    <property type="entry name" value="SIS domain"/>
    <property type="match status" value="1"/>
</dbReference>
<evidence type="ECO:0000259" key="5">
    <source>
        <dbReference type="PROSITE" id="PS51464"/>
    </source>
</evidence>
<evidence type="ECO:0000259" key="4">
    <source>
        <dbReference type="PROSITE" id="PS51071"/>
    </source>
</evidence>
<gene>
    <name evidence="6" type="ORF">NOR51B_2625</name>
</gene>
<organism evidence="6 7">
    <name type="scientific">Luminiphilus syltensis NOR5-1B</name>
    <dbReference type="NCBI Taxonomy" id="565045"/>
    <lineage>
        <taxon>Bacteria</taxon>
        <taxon>Pseudomonadati</taxon>
        <taxon>Pseudomonadota</taxon>
        <taxon>Gammaproteobacteria</taxon>
        <taxon>Cellvibrionales</taxon>
        <taxon>Halieaceae</taxon>
        <taxon>Luminiphilus</taxon>
    </lineage>
</organism>
<dbReference type="PANTHER" id="PTHR30514:SF1">
    <property type="entry name" value="HTH-TYPE TRANSCRIPTIONAL REGULATOR HEXR-RELATED"/>
    <property type="match status" value="1"/>
</dbReference>
<feature type="domain" description="HTH rpiR-type" evidence="4">
    <location>
        <begin position="51"/>
        <end position="127"/>
    </location>
</feature>
<dbReference type="PROSITE" id="PS51071">
    <property type="entry name" value="HTH_RPIR"/>
    <property type="match status" value="1"/>
</dbReference>
<dbReference type="AlphaFoldDB" id="B8KWX3"/>
<dbReference type="Pfam" id="PF01380">
    <property type="entry name" value="SIS"/>
    <property type="match status" value="1"/>
</dbReference>
<evidence type="ECO:0000256" key="1">
    <source>
        <dbReference type="ARBA" id="ARBA00023015"/>
    </source>
</evidence>
<sequence length="337" mass="36857">MLSILCCFYYVFFVVNWQTIGVKDGKSPIRVVFLQKNPKNSDGQSSMAYDINLLEDINQSLPGLNKSEVKVAQAILSDPDAATRMSIASLASRAGVSEPSVNRFCKRFGASGFPDFKLRLATSMVSGVRYISRAVEFSDDIDTYPGKLFDNAISALVAAKEQLPTGDIARAVDFLAQARRIHFFGLGTSAAVTKDAEHKFFRFNVPVTNHQDPLMQRMLAAAGSVGDVFFIISHTGRTRALVEVAELARQTEATVVSLTAPQSPLAQESDCAITLTIGENTEEYLPMTSRLVQLAVIDVLATGVTLRRGERFLPHLARIKDSLKATRLKPGYAESTE</sequence>
<name>B8KWX3_9GAMM</name>
<evidence type="ECO:0000256" key="3">
    <source>
        <dbReference type="ARBA" id="ARBA00023163"/>
    </source>
</evidence>
<dbReference type="InterPro" id="IPR001347">
    <property type="entry name" value="SIS_dom"/>
</dbReference>
<dbReference type="Gene3D" id="3.40.50.10490">
    <property type="entry name" value="Glucose-6-phosphate isomerase like protein, domain 1"/>
    <property type="match status" value="1"/>
</dbReference>
<dbReference type="eggNOG" id="COG1737">
    <property type="taxonomic scope" value="Bacteria"/>
</dbReference>
<dbReference type="InterPro" id="IPR035472">
    <property type="entry name" value="RpiR-like_SIS"/>
</dbReference>
<dbReference type="NCBIfam" id="NF008451">
    <property type="entry name" value="PRK11302.1"/>
    <property type="match status" value="1"/>
</dbReference>
<accession>B8KWX3</accession>
<dbReference type="PROSITE" id="PS51464">
    <property type="entry name" value="SIS"/>
    <property type="match status" value="1"/>
</dbReference>
<dbReference type="GO" id="GO:0003677">
    <property type="term" value="F:DNA binding"/>
    <property type="evidence" value="ECO:0007669"/>
    <property type="project" value="UniProtKB-KW"/>
</dbReference>
<dbReference type="STRING" id="565045.NOR51B_2625"/>
<dbReference type="EC" id="2.7.1.2" evidence="6"/>
<keyword evidence="6" id="KW-0808">Transferase</keyword>
<dbReference type="GO" id="GO:0097367">
    <property type="term" value="F:carbohydrate derivative binding"/>
    <property type="evidence" value="ECO:0007669"/>
    <property type="project" value="InterPro"/>
</dbReference>
<keyword evidence="3" id="KW-0804">Transcription</keyword>
<proteinExistence type="predicted"/>